<name>A0A0K1PBJ6_9BACT</name>
<dbReference type="SUPFAM" id="SSF54001">
    <property type="entry name" value="Cysteine proteinases"/>
    <property type="match status" value="1"/>
</dbReference>
<dbReference type="RefSeq" id="WP_050725178.1">
    <property type="nucleotide sequence ID" value="NZ_CP012332.1"/>
</dbReference>
<gene>
    <name evidence="1" type="ORF">AKJ08_1163</name>
</gene>
<dbReference type="KEGG" id="vin:AKJ08_1163"/>
<evidence type="ECO:0000313" key="1">
    <source>
        <dbReference type="EMBL" id="AKU90776.1"/>
    </source>
</evidence>
<keyword evidence="2" id="KW-1185">Reference proteome</keyword>
<dbReference type="Gene3D" id="3.90.1720.10">
    <property type="entry name" value="endopeptidase domain like (from Nostoc punctiforme)"/>
    <property type="match status" value="1"/>
</dbReference>
<accession>A0A0K1PBJ6</accession>
<dbReference type="STRING" id="1391653.AKJ08_1163"/>
<protein>
    <submittedName>
        <fullName evidence="1">Uncharacterized protein</fullName>
    </submittedName>
</protein>
<evidence type="ECO:0000313" key="2">
    <source>
        <dbReference type="Proteomes" id="UP000055590"/>
    </source>
</evidence>
<dbReference type="EMBL" id="CP012332">
    <property type="protein sequence ID" value="AKU90776.1"/>
    <property type="molecule type" value="Genomic_DNA"/>
</dbReference>
<reference evidence="1 2" key="1">
    <citation type="submission" date="2015-08" db="EMBL/GenBank/DDBJ databases">
        <authorList>
            <person name="Babu N.S."/>
            <person name="Beckwith C.J."/>
            <person name="Beseler K.G."/>
            <person name="Brison A."/>
            <person name="Carone J.V."/>
            <person name="Caskin T.P."/>
            <person name="Diamond M."/>
            <person name="Durham M.E."/>
            <person name="Foxe J.M."/>
            <person name="Go M."/>
            <person name="Henderson B.A."/>
            <person name="Jones I.B."/>
            <person name="McGettigan J.A."/>
            <person name="Micheletti S.J."/>
            <person name="Nasrallah M.E."/>
            <person name="Ortiz D."/>
            <person name="Piller C.R."/>
            <person name="Privatt S.R."/>
            <person name="Schneider S.L."/>
            <person name="Sharp S."/>
            <person name="Smith T.C."/>
            <person name="Stanton J.D."/>
            <person name="Ullery H.E."/>
            <person name="Wilson R.J."/>
            <person name="Serrano M.G."/>
            <person name="Buck G."/>
            <person name="Lee V."/>
            <person name="Wang Y."/>
            <person name="Carvalho R."/>
            <person name="Voegtly L."/>
            <person name="Shi R."/>
            <person name="Duckworth R."/>
            <person name="Johnson A."/>
            <person name="Loviza R."/>
            <person name="Walstead R."/>
            <person name="Shah Z."/>
            <person name="Kiflezghi M."/>
            <person name="Wade K."/>
            <person name="Ball S.L."/>
            <person name="Bradley K.W."/>
            <person name="Asai D.J."/>
            <person name="Bowman C.A."/>
            <person name="Russell D.A."/>
            <person name="Pope W.H."/>
            <person name="Jacobs-Sera D."/>
            <person name="Hendrix R.W."/>
            <person name="Hatfull G.F."/>
        </authorList>
    </citation>
    <scope>NUCLEOTIDE SEQUENCE [LARGE SCALE GENOMIC DNA]</scope>
    <source>
        <strain evidence="1 2">DSM 27710</strain>
    </source>
</reference>
<sequence>MELRTVSLSREARSRLLDEALALARPGDIILFNHRTSRRSRFIRFMTGCRMPHVCIYAGEGRVLGMLKKRVRYHPFERFFRDQYDIVILEGDPAYEVAMLRWLGRAEVTLDLWIMGVFVAFERLAGTKRARAMYRLRGVTCSGTVCDAIFSVHGARPEMPAMVHTPMDLEKILDTEARPCRLAVRLVPDLEGLPIHRPLRHA</sequence>
<organism evidence="1 2">
    <name type="scientific">Vulgatibacter incomptus</name>
    <dbReference type="NCBI Taxonomy" id="1391653"/>
    <lineage>
        <taxon>Bacteria</taxon>
        <taxon>Pseudomonadati</taxon>
        <taxon>Myxococcota</taxon>
        <taxon>Myxococcia</taxon>
        <taxon>Myxococcales</taxon>
        <taxon>Cystobacterineae</taxon>
        <taxon>Vulgatibacteraceae</taxon>
        <taxon>Vulgatibacter</taxon>
    </lineage>
</organism>
<proteinExistence type="predicted"/>
<dbReference type="InterPro" id="IPR038765">
    <property type="entry name" value="Papain-like_cys_pep_sf"/>
</dbReference>
<dbReference type="Proteomes" id="UP000055590">
    <property type="component" value="Chromosome"/>
</dbReference>
<dbReference type="AlphaFoldDB" id="A0A0K1PBJ6"/>